<evidence type="ECO:0000313" key="3">
    <source>
        <dbReference type="Proteomes" id="UP000747542"/>
    </source>
</evidence>
<name>A0A8J5JM87_HOMAM</name>
<sequence length="216" mass="24907">LARQAGFDELESEDIEDVLASQTEELTNEDLQLLTEHSPTEVDDDEEEPQRTPTSKRMTESFNMKTFNIGDKAKILNVLEHGASASVATRCYGVNESTIRGIRQKADMIHAAFAKLTVSKTTQHLQPPLYQEIEDTLEIWIENMQRRKQFWKNFMIKDAVTNIALSWKSLFEQALTGVWHSLWPDVVQTFKGFTKVKDLREIVLLSKKIREDPRLQ</sequence>
<evidence type="ECO:0000313" key="2">
    <source>
        <dbReference type="EMBL" id="KAG7160215.1"/>
    </source>
</evidence>
<organism evidence="2 3">
    <name type="scientific">Homarus americanus</name>
    <name type="common">American lobster</name>
    <dbReference type="NCBI Taxonomy" id="6706"/>
    <lineage>
        <taxon>Eukaryota</taxon>
        <taxon>Metazoa</taxon>
        <taxon>Ecdysozoa</taxon>
        <taxon>Arthropoda</taxon>
        <taxon>Crustacea</taxon>
        <taxon>Multicrustacea</taxon>
        <taxon>Malacostraca</taxon>
        <taxon>Eumalacostraca</taxon>
        <taxon>Eucarida</taxon>
        <taxon>Decapoda</taxon>
        <taxon>Pleocyemata</taxon>
        <taxon>Astacidea</taxon>
        <taxon>Nephropoidea</taxon>
        <taxon>Nephropidae</taxon>
        <taxon>Homarus</taxon>
    </lineage>
</organism>
<accession>A0A8J5JM87</accession>
<protein>
    <submittedName>
        <fullName evidence="2">Tigger transposable element-derived protein 1-like 197</fullName>
    </submittedName>
</protein>
<evidence type="ECO:0000256" key="1">
    <source>
        <dbReference type="SAM" id="MobiDB-lite"/>
    </source>
</evidence>
<feature type="non-terminal residue" evidence="2">
    <location>
        <position position="1"/>
    </location>
</feature>
<dbReference type="AlphaFoldDB" id="A0A8J5JM87"/>
<comment type="caution">
    <text evidence="2">The sequence shown here is derived from an EMBL/GenBank/DDBJ whole genome shotgun (WGS) entry which is preliminary data.</text>
</comment>
<keyword evidence="3" id="KW-1185">Reference proteome</keyword>
<reference evidence="2" key="1">
    <citation type="journal article" date="2021" name="Sci. Adv.">
        <title>The American lobster genome reveals insights on longevity, neural, and immune adaptations.</title>
        <authorList>
            <person name="Polinski J.M."/>
            <person name="Zimin A.V."/>
            <person name="Clark K.F."/>
            <person name="Kohn A.B."/>
            <person name="Sadowski N."/>
            <person name="Timp W."/>
            <person name="Ptitsyn A."/>
            <person name="Khanna P."/>
            <person name="Romanova D.Y."/>
            <person name="Williams P."/>
            <person name="Greenwood S.J."/>
            <person name="Moroz L.L."/>
            <person name="Walt D.R."/>
            <person name="Bodnar A.G."/>
        </authorList>
    </citation>
    <scope>NUCLEOTIDE SEQUENCE</scope>
    <source>
        <strain evidence="2">GMGI-L3</strain>
    </source>
</reference>
<feature type="non-terminal residue" evidence="2">
    <location>
        <position position="216"/>
    </location>
</feature>
<dbReference type="Proteomes" id="UP000747542">
    <property type="component" value="Unassembled WGS sequence"/>
</dbReference>
<dbReference type="EMBL" id="JAHLQT010031643">
    <property type="protein sequence ID" value="KAG7160215.1"/>
    <property type="molecule type" value="Genomic_DNA"/>
</dbReference>
<feature type="region of interest" description="Disordered" evidence="1">
    <location>
        <begin position="22"/>
        <end position="57"/>
    </location>
</feature>
<gene>
    <name evidence="2" type="primary">TIGD1-L197</name>
    <name evidence="2" type="ORF">Hamer_G012761</name>
</gene>
<proteinExistence type="predicted"/>